<gene>
    <name evidence="1" type="ORF">FAZ19_09745</name>
</gene>
<evidence type="ECO:0000313" key="1">
    <source>
        <dbReference type="EMBL" id="TJY65422.1"/>
    </source>
</evidence>
<name>A0A4U0H528_9SPHI</name>
<comment type="caution">
    <text evidence="1">The sequence shown here is derived from an EMBL/GenBank/DDBJ whole genome shotgun (WGS) entry which is preliminary data.</text>
</comment>
<dbReference type="EMBL" id="SUKA01000003">
    <property type="protein sequence ID" value="TJY65422.1"/>
    <property type="molecule type" value="Genomic_DNA"/>
</dbReference>
<evidence type="ECO:0000313" key="2">
    <source>
        <dbReference type="Proteomes" id="UP000309872"/>
    </source>
</evidence>
<dbReference type="Proteomes" id="UP000309872">
    <property type="component" value="Unassembled WGS sequence"/>
</dbReference>
<reference evidence="1 2" key="1">
    <citation type="submission" date="2019-04" db="EMBL/GenBank/DDBJ databases">
        <title>Sphingobacterium olei sp. nov., isolated from oil-contaminated soil.</title>
        <authorList>
            <person name="Liu B."/>
        </authorList>
    </citation>
    <scope>NUCLEOTIDE SEQUENCE [LARGE SCALE GENOMIC DNA]</scope>
    <source>
        <strain evidence="1 2">Y3L14</strain>
    </source>
</reference>
<dbReference type="AlphaFoldDB" id="A0A4U0H528"/>
<dbReference type="RefSeq" id="WP_188876128.1">
    <property type="nucleotide sequence ID" value="NZ_SUKA01000003.1"/>
</dbReference>
<sequence length="88" mass="9803">MAALTLLQPLTLDLMGQNQLWITLVDFMELLVQLLRPATNGLARTGNIIIVHGEGINIREAVREHIGLLGCINGQVEELLWEATREVM</sequence>
<accession>A0A4U0H528</accession>
<keyword evidence="2" id="KW-1185">Reference proteome</keyword>
<organism evidence="1 2">
    <name type="scientific">Sphingobacterium alkalisoli</name>
    <dbReference type="NCBI Taxonomy" id="1874115"/>
    <lineage>
        <taxon>Bacteria</taxon>
        <taxon>Pseudomonadati</taxon>
        <taxon>Bacteroidota</taxon>
        <taxon>Sphingobacteriia</taxon>
        <taxon>Sphingobacteriales</taxon>
        <taxon>Sphingobacteriaceae</taxon>
        <taxon>Sphingobacterium</taxon>
    </lineage>
</organism>
<proteinExistence type="predicted"/>
<protein>
    <submittedName>
        <fullName evidence="1">Uncharacterized protein</fullName>
    </submittedName>
</protein>